<evidence type="ECO:0000259" key="2">
    <source>
        <dbReference type="PROSITE" id="PS50280"/>
    </source>
</evidence>
<evidence type="ECO:0000256" key="1">
    <source>
        <dbReference type="SAM" id="MobiDB-lite"/>
    </source>
</evidence>
<name>A0AAD6F8G5_9TELE</name>
<comment type="caution">
    <text evidence="3">The sequence shown here is derived from an EMBL/GenBank/DDBJ whole genome shotgun (WGS) entry which is preliminary data.</text>
</comment>
<feature type="region of interest" description="Disordered" evidence="1">
    <location>
        <begin position="384"/>
        <end position="411"/>
    </location>
</feature>
<feature type="compositionally biased region" description="Low complexity" evidence="1">
    <location>
        <begin position="392"/>
        <end position="402"/>
    </location>
</feature>
<dbReference type="GO" id="GO:0043516">
    <property type="term" value="P:regulation of DNA damage response, signal transduction by p53 class mediator"/>
    <property type="evidence" value="ECO:0007669"/>
    <property type="project" value="TreeGrafter"/>
</dbReference>
<dbReference type="Gene3D" id="2.170.270.10">
    <property type="entry name" value="SET domain"/>
    <property type="match status" value="1"/>
</dbReference>
<evidence type="ECO:0000313" key="4">
    <source>
        <dbReference type="Proteomes" id="UP001219934"/>
    </source>
</evidence>
<evidence type="ECO:0000313" key="3">
    <source>
        <dbReference type="EMBL" id="KAJ4924403.1"/>
    </source>
</evidence>
<protein>
    <recommendedName>
        <fullName evidence="2">SET domain-containing protein</fullName>
    </recommendedName>
</protein>
<organism evidence="3 4">
    <name type="scientific">Pogonophryne albipinna</name>
    <dbReference type="NCBI Taxonomy" id="1090488"/>
    <lineage>
        <taxon>Eukaryota</taxon>
        <taxon>Metazoa</taxon>
        <taxon>Chordata</taxon>
        <taxon>Craniata</taxon>
        <taxon>Vertebrata</taxon>
        <taxon>Euteleostomi</taxon>
        <taxon>Actinopterygii</taxon>
        <taxon>Neopterygii</taxon>
        <taxon>Teleostei</taxon>
        <taxon>Neoteleostei</taxon>
        <taxon>Acanthomorphata</taxon>
        <taxon>Eupercaria</taxon>
        <taxon>Perciformes</taxon>
        <taxon>Notothenioidei</taxon>
        <taxon>Pogonophryne</taxon>
    </lineage>
</organism>
<dbReference type="InterPro" id="IPR046341">
    <property type="entry name" value="SET_dom_sf"/>
</dbReference>
<keyword evidence="4" id="KW-1185">Reference proteome</keyword>
<dbReference type="Proteomes" id="UP001219934">
    <property type="component" value="Unassembled WGS sequence"/>
</dbReference>
<sequence length="659" mass="74848">MLQSPSYSEHFLRRKRVWSFISPEDENPILKDKDGPSETGTPPCRKHSLPPTSTPLEKKRPKMTLQLPSPPEYVIYTDTSTVARSGRRLPNYTADQRSSMVIRSPNSHQGAKKQLVKALHGTLYPAEDPESGEEEEVDKDSLQAQARHFKTLHEMYKNKKQNKDAVSQLLDLEFEARRQFIDSDVLKVEDRHTKVLDAYPCFKDLQNVMSELRRILDKDNHKYIAEVKKRWDDFVAKVQFYGVLKKAMKPPMIVDKVGYIKSRLVSGQRVPGSDLTAYRSYCVAALLIRHKLPKEAVVEFQVHDWLQRTTGTDGTTIRLTSSKAAGHTFTLSQQEDELLECYFCHVRAEATKRLTSEQGRFFVDCGANPLTNLYADLQRLRKKGCGGRDETPSSSETPSTSTGPASLPTPPVSLGKQWDRFLEVFPVSLHSAPPSKRLCVGASFTAHRPLYRKWRNVQLLERTSYILSQAMGRQATQPTKEGWVNNTPSVQDVVRGWVAPRDPPTCSRGLIRSISEQSWRGLAVRDFGGEKGKGVVATCPMDKGDVVCDYHGTLISQAEGRRREDSIYRFFFQELCIDASSRCDCHPEVDTYGRFLNHSRKRPNLKPKRFDLTFPDGPRPVLVFFAMQNIKVGEELLWDYGVTRTSFGGEGKDLAWLDM</sequence>
<dbReference type="GO" id="GO:0006357">
    <property type="term" value="P:regulation of transcription by RNA polymerase II"/>
    <property type="evidence" value="ECO:0007669"/>
    <property type="project" value="TreeGrafter"/>
</dbReference>
<dbReference type="SMART" id="SM00317">
    <property type="entry name" value="SET"/>
    <property type="match status" value="1"/>
</dbReference>
<gene>
    <name evidence="3" type="ORF">JOQ06_000643</name>
</gene>
<dbReference type="AlphaFoldDB" id="A0AAD6F8G5"/>
<dbReference type="PROSITE" id="PS50280">
    <property type="entry name" value="SET"/>
    <property type="match status" value="1"/>
</dbReference>
<accession>A0AAD6F8G5</accession>
<dbReference type="GO" id="GO:0005700">
    <property type="term" value="C:polytene chromosome"/>
    <property type="evidence" value="ECO:0007669"/>
    <property type="project" value="TreeGrafter"/>
</dbReference>
<dbReference type="SUPFAM" id="SSF82199">
    <property type="entry name" value="SET domain"/>
    <property type="match status" value="1"/>
</dbReference>
<dbReference type="GO" id="GO:0042799">
    <property type="term" value="F:histone H4K20 methyltransferase activity"/>
    <property type="evidence" value="ECO:0007669"/>
    <property type="project" value="TreeGrafter"/>
</dbReference>
<dbReference type="EMBL" id="JAPTMU010000023">
    <property type="protein sequence ID" value="KAJ4924403.1"/>
    <property type="molecule type" value="Genomic_DNA"/>
</dbReference>
<dbReference type="PANTHER" id="PTHR46167">
    <property type="entry name" value="N-LYSINE METHYLTRANSFERASE KMT5A"/>
    <property type="match status" value="1"/>
</dbReference>
<dbReference type="InterPro" id="IPR001214">
    <property type="entry name" value="SET_dom"/>
</dbReference>
<dbReference type="Pfam" id="PF00856">
    <property type="entry name" value="SET"/>
    <property type="match status" value="1"/>
</dbReference>
<reference evidence="3" key="1">
    <citation type="submission" date="2022-11" db="EMBL/GenBank/DDBJ databases">
        <title>Chromosome-level genome of Pogonophryne albipinna.</title>
        <authorList>
            <person name="Jo E."/>
        </authorList>
    </citation>
    <scope>NUCLEOTIDE SEQUENCE</scope>
    <source>
        <strain evidence="3">SGF0006</strain>
        <tissue evidence="3">Muscle</tissue>
    </source>
</reference>
<dbReference type="InterPro" id="IPR051760">
    <property type="entry name" value="KMT5A"/>
</dbReference>
<feature type="domain" description="SET" evidence="2">
    <location>
        <begin position="520"/>
        <end position="641"/>
    </location>
</feature>
<proteinExistence type="predicted"/>
<dbReference type="PANTHER" id="PTHR46167:SF1">
    <property type="entry name" value="N-LYSINE METHYLTRANSFERASE KMT5A"/>
    <property type="match status" value="1"/>
</dbReference>
<feature type="region of interest" description="Disordered" evidence="1">
    <location>
        <begin position="23"/>
        <end position="66"/>
    </location>
</feature>
<dbReference type="GO" id="GO:0005634">
    <property type="term" value="C:nucleus"/>
    <property type="evidence" value="ECO:0007669"/>
    <property type="project" value="TreeGrafter"/>
</dbReference>